<keyword evidence="2 4" id="KW-0732">Signal</keyword>
<protein>
    <submittedName>
        <fullName evidence="6">ABC-type branched-chain amino acid transport system, substrate-binding protein</fullName>
    </submittedName>
</protein>
<evidence type="ECO:0000313" key="6">
    <source>
        <dbReference type="EMBL" id="SFC41401.1"/>
    </source>
</evidence>
<feature type="compositionally biased region" description="Gly residues" evidence="3">
    <location>
        <begin position="35"/>
        <end position="44"/>
    </location>
</feature>
<sequence length="424" mass="43569">MSRIRRLPASAVAAATALALALTACSSKAEDDGGDNGSGGGDGASGELETGAGVTDTTITLGALTDMTGPYATLGASITQVQQMYVEEINGAGGICERELALEVRDHGYDPEKAISAYNELQPNVLAFPQFIGSPYVTAVKDQVDSTDMVPIVAQAWTASLLGSPYIQMVGATYDVETINAIDFLVSEHGLAEGDKIGQIYFEGDYGENALEGAEYAAEQLGMSVVGQMIKPTDEDMTAQVSALAQEGVSAIVISAGPRQAASIAGVAAAAGLNVPIIGNNSAFAPQLLATEAAPALLNNFYIAASTLPIGDEAAKDIADSYLAAYPDATLDNGVLAGYNAIEIITEAARLACDNGKLTREGLTEALRTMSGFPGLGVTHDFSDPANPSTLETVILKPDADAPGGMVVHREAAVSDIAGSFPRE</sequence>
<dbReference type="Proteomes" id="UP000199207">
    <property type="component" value="Unassembled WGS sequence"/>
</dbReference>
<dbReference type="PANTHER" id="PTHR47235">
    <property type="entry name" value="BLR6548 PROTEIN"/>
    <property type="match status" value="1"/>
</dbReference>
<dbReference type="Gene3D" id="3.40.50.2300">
    <property type="match status" value="2"/>
</dbReference>
<dbReference type="AlphaFoldDB" id="A0A1I1IZU7"/>
<proteinExistence type="inferred from homology"/>
<dbReference type="Pfam" id="PF13458">
    <property type="entry name" value="Peripla_BP_6"/>
    <property type="match status" value="1"/>
</dbReference>
<organism evidence="6 7">
    <name type="scientific">Streptomyces aidingensis</name>
    <dbReference type="NCBI Taxonomy" id="910347"/>
    <lineage>
        <taxon>Bacteria</taxon>
        <taxon>Bacillati</taxon>
        <taxon>Actinomycetota</taxon>
        <taxon>Actinomycetes</taxon>
        <taxon>Kitasatosporales</taxon>
        <taxon>Streptomycetaceae</taxon>
        <taxon>Streptomyces</taxon>
    </lineage>
</organism>
<keyword evidence="7" id="KW-1185">Reference proteome</keyword>
<comment type="similarity">
    <text evidence="1">Belongs to the leucine-binding protein family.</text>
</comment>
<dbReference type="RefSeq" id="WP_093838058.1">
    <property type="nucleotide sequence ID" value="NZ_FOLM01000003.1"/>
</dbReference>
<feature type="chain" id="PRO_5011589020" evidence="4">
    <location>
        <begin position="30"/>
        <end position="424"/>
    </location>
</feature>
<feature type="region of interest" description="Disordered" evidence="3">
    <location>
        <begin position="28"/>
        <end position="50"/>
    </location>
</feature>
<reference evidence="6 7" key="1">
    <citation type="submission" date="2016-10" db="EMBL/GenBank/DDBJ databases">
        <authorList>
            <person name="de Groot N.N."/>
        </authorList>
    </citation>
    <scope>NUCLEOTIDE SEQUENCE [LARGE SCALE GENOMIC DNA]</scope>
    <source>
        <strain evidence="6 7">CGMCC 4.5739</strain>
    </source>
</reference>
<evidence type="ECO:0000313" key="7">
    <source>
        <dbReference type="Proteomes" id="UP000199207"/>
    </source>
</evidence>
<evidence type="ECO:0000256" key="2">
    <source>
        <dbReference type="ARBA" id="ARBA00022729"/>
    </source>
</evidence>
<gene>
    <name evidence="6" type="ORF">SAMN05421773_103225</name>
</gene>
<dbReference type="PROSITE" id="PS51257">
    <property type="entry name" value="PROKAR_LIPOPROTEIN"/>
    <property type="match status" value="1"/>
</dbReference>
<dbReference type="InterPro" id="IPR028081">
    <property type="entry name" value="Leu-bd"/>
</dbReference>
<dbReference type="EMBL" id="FOLM01000003">
    <property type="protein sequence ID" value="SFC41401.1"/>
    <property type="molecule type" value="Genomic_DNA"/>
</dbReference>
<dbReference type="InterPro" id="IPR028082">
    <property type="entry name" value="Peripla_BP_I"/>
</dbReference>
<evidence type="ECO:0000256" key="1">
    <source>
        <dbReference type="ARBA" id="ARBA00010062"/>
    </source>
</evidence>
<feature type="signal peptide" evidence="4">
    <location>
        <begin position="1"/>
        <end position="29"/>
    </location>
</feature>
<feature type="domain" description="Leucine-binding protein" evidence="5">
    <location>
        <begin position="58"/>
        <end position="385"/>
    </location>
</feature>
<evidence type="ECO:0000256" key="4">
    <source>
        <dbReference type="SAM" id="SignalP"/>
    </source>
</evidence>
<dbReference type="STRING" id="910347.SAMN05421773_103225"/>
<dbReference type="PANTHER" id="PTHR47235:SF1">
    <property type="entry name" value="BLR6548 PROTEIN"/>
    <property type="match status" value="1"/>
</dbReference>
<name>A0A1I1IZU7_9ACTN</name>
<dbReference type="OrthoDB" id="26870at2"/>
<accession>A0A1I1IZU7</accession>
<evidence type="ECO:0000259" key="5">
    <source>
        <dbReference type="Pfam" id="PF13458"/>
    </source>
</evidence>
<dbReference type="SUPFAM" id="SSF53822">
    <property type="entry name" value="Periplasmic binding protein-like I"/>
    <property type="match status" value="1"/>
</dbReference>
<evidence type="ECO:0000256" key="3">
    <source>
        <dbReference type="SAM" id="MobiDB-lite"/>
    </source>
</evidence>